<dbReference type="AlphaFoldDB" id="A0AAW2KRV9"/>
<reference evidence="1" key="1">
    <citation type="submission" date="2020-06" db="EMBL/GenBank/DDBJ databases">
        <authorList>
            <person name="Li T."/>
            <person name="Hu X."/>
            <person name="Zhang T."/>
            <person name="Song X."/>
            <person name="Zhang H."/>
            <person name="Dai N."/>
            <person name="Sheng W."/>
            <person name="Hou X."/>
            <person name="Wei L."/>
        </authorList>
    </citation>
    <scope>NUCLEOTIDE SEQUENCE</scope>
    <source>
        <strain evidence="1">G02</strain>
        <tissue evidence="1">Leaf</tissue>
    </source>
</reference>
<organism evidence="1">
    <name type="scientific">Sesamum radiatum</name>
    <name type="common">Black benniseed</name>
    <dbReference type="NCBI Taxonomy" id="300843"/>
    <lineage>
        <taxon>Eukaryota</taxon>
        <taxon>Viridiplantae</taxon>
        <taxon>Streptophyta</taxon>
        <taxon>Embryophyta</taxon>
        <taxon>Tracheophyta</taxon>
        <taxon>Spermatophyta</taxon>
        <taxon>Magnoliopsida</taxon>
        <taxon>eudicotyledons</taxon>
        <taxon>Gunneridae</taxon>
        <taxon>Pentapetalae</taxon>
        <taxon>asterids</taxon>
        <taxon>lamiids</taxon>
        <taxon>Lamiales</taxon>
        <taxon>Pedaliaceae</taxon>
        <taxon>Sesamum</taxon>
    </lineage>
</organism>
<gene>
    <name evidence="1" type="ORF">Sradi_5833900</name>
</gene>
<dbReference type="PANTHER" id="PTHR10775">
    <property type="entry name" value="OS08G0208400 PROTEIN"/>
    <property type="match status" value="1"/>
</dbReference>
<proteinExistence type="predicted"/>
<sequence>MVACGCENVRPCHKSGFHDAGGIDVDCKRPTRLWNSAWVEYRKVMGCLVCMDDTSVFYLQHGRKLWDHKWTNKSIFWDLPYWSTFIIRHKLDVMHIEKNVIDNIFNKVTDIKGKTKDNMNARRDLKIICNRIELELDEHRSNVMPKAVYTLGKEQKRRVGEWIRGQKFPDGYASNLARGVLEAIERSPGKREQQRGTGTLVSSLRYALRAAAVDVDSGRSKKELSIRSRLQSPPHDYWTISAQQLHCSYTLAATVVE</sequence>
<name>A0AAW2KRV9_SESRA</name>
<protein>
    <submittedName>
        <fullName evidence="1">Uncharacterized protein</fullName>
    </submittedName>
</protein>
<comment type="caution">
    <text evidence="1">The sequence shown here is derived from an EMBL/GenBank/DDBJ whole genome shotgun (WGS) entry which is preliminary data.</text>
</comment>
<reference evidence="1" key="2">
    <citation type="journal article" date="2024" name="Plant">
        <title>Genomic evolution and insights into agronomic trait innovations of Sesamum species.</title>
        <authorList>
            <person name="Miao H."/>
            <person name="Wang L."/>
            <person name="Qu L."/>
            <person name="Liu H."/>
            <person name="Sun Y."/>
            <person name="Le M."/>
            <person name="Wang Q."/>
            <person name="Wei S."/>
            <person name="Zheng Y."/>
            <person name="Lin W."/>
            <person name="Duan Y."/>
            <person name="Cao H."/>
            <person name="Xiong S."/>
            <person name="Wang X."/>
            <person name="Wei L."/>
            <person name="Li C."/>
            <person name="Ma Q."/>
            <person name="Ju M."/>
            <person name="Zhao R."/>
            <person name="Li G."/>
            <person name="Mu C."/>
            <person name="Tian Q."/>
            <person name="Mei H."/>
            <person name="Zhang T."/>
            <person name="Gao T."/>
            <person name="Zhang H."/>
        </authorList>
    </citation>
    <scope>NUCLEOTIDE SEQUENCE</scope>
    <source>
        <strain evidence="1">G02</strain>
    </source>
</reference>
<evidence type="ECO:0000313" key="1">
    <source>
        <dbReference type="EMBL" id="KAL0308916.1"/>
    </source>
</evidence>
<accession>A0AAW2KRV9</accession>
<dbReference type="PANTHER" id="PTHR10775:SF182">
    <property type="entry name" value="TRANSPOSON, EN_SPM-LIKE, TRANSPOSASE-ASSOCIATED DOMAIN PROTEIN-RELATED"/>
    <property type="match status" value="1"/>
</dbReference>
<dbReference type="EMBL" id="JACGWJ010000027">
    <property type="protein sequence ID" value="KAL0308916.1"/>
    <property type="molecule type" value="Genomic_DNA"/>
</dbReference>